<keyword evidence="11 19" id="KW-0675">Receptor</keyword>
<feature type="signal peptide" evidence="15">
    <location>
        <begin position="1"/>
        <end position="25"/>
    </location>
</feature>
<reference evidence="19" key="3">
    <citation type="submission" date="2025-08" db="UniProtKB">
        <authorList>
            <consortium name="RefSeq"/>
        </authorList>
    </citation>
    <scope>IDENTIFICATION</scope>
</reference>
<keyword evidence="8" id="KW-0406">Ion transport</keyword>
<evidence type="ECO:0000256" key="7">
    <source>
        <dbReference type="ARBA" id="ARBA00023004"/>
    </source>
</evidence>
<keyword evidence="15" id="KW-0732">Signal</keyword>
<dbReference type="OrthoDB" id="99480at2"/>
<dbReference type="PROSITE" id="PS52016">
    <property type="entry name" value="TONB_DEPENDENT_REC_3"/>
    <property type="match status" value="1"/>
</dbReference>
<dbReference type="InterPro" id="IPR036942">
    <property type="entry name" value="Beta-barrel_TonB_sf"/>
</dbReference>
<dbReference type="InterPro" id="IPR037066">
    <property type="entry name" value="Plug_dom_sf"/>
</dbReference>
<evidence type="ECO:0000256" key="10">
    <source>
        <dbReference type="ARBA" id="ARBA00023136"/>
    </source>
</evidence>
<evidence type="ECO:0000256" key="1">
    <source>
        <dbReference type="ARBA" id="ARBA00004571"/>
    </source>
</evidence>
<name>A0A8B6X6C9_9BURK</name>
<dbReference type="InterPro" id="IPR000531">
    <property type="entry name" value="Beta-barrel_TonB"/>
</dbReference>
<feature type="domain" description="TonB-dependent receptor-like beta-barrel" evidence="16">
    <location>
        <begin position="253"/>
        <end position="655"/>
    </location>
</feature>
<evidence type="ECO:0000256" key="4">
    <source>
        <dbReference type="ARBA" id="ARBA00022452"/>
    </source>
</evidence>
<dbReference type="PANTHER" id="PTHR32552">
    <property type="entry name" value="FERRICHROME IRON RECEPTOR-RELATED"/>
    <property type="match status" value="1"/>
</dbReference>
<evidence type="ECO:0000256" key="8">
    <source>
        <dbReference type="ARBA" id="ARBA00023065"/>
    </source>
</evidence>
<evidence type="ECO:0000313" key="18">
    <source>
        <dbReference type="Proteomes" id="UP000675920"/>
    </source>
</evidence>
<comment type="subcellular location">
    <subcellularLocation>
        <location evidence="1 13">Cell outer membrane</location>
        <topology evidence="1 13">Multi-pass membrane protein</topology>
    </subcellularLocation>
</comment>
<feature type="domain" description="TonB-dependent receptor plug" evidence="17">
    <location>
        <begin position="60"/>
        <end position="167"/>
    </location>
</feature>
<keyword evidence="9 14" id="KW-0798">TonB box</keyword>
<comment type="similarity">
    <text evidence="2 13 14">Belongs to the TonB-dependent receptor family.</text>
</comment>
<keyword evidence="7" id="KW-0408">Iron</keyword>
<dbReference type="PANTHER" id="PTHR32552:SF81">
    <property type="entry name" value="TONB-DEPENDENT OUTER MEMBRANE RECEPTOR"/>
    <property type="match status" value="1"/>
</dbReference>
<keyword evidence="5" id="KW-0410">Iron transport</keyword>
<dbReference type="Pfam" id="PF00593">
    <property type="entry name" value="TonB_dep_Rec_b-barrel"/>
    <property type="match status" value="1"/>
</dbReference>
<dbReference type="Proteomes" id="UP000675920">
    <property type="component" value="Unplaced"/>
</dbReference>
<feature type="chain" id="PRO_5034079027" evidence="15">
    <location>
        <begin position="26"/>
        <end position="699"/>
    </location>
</feature>
<reference evidence="19" key="2">
    <citation type="journal article" date="2023" name="Annu. Rev. Microbiol.">
        <title>TonB-Dependent Transport Across the Bacterial Outer Membrane.</title>
        <authorList>
            <person name="Silale A."/>
            <person name="van den Berg B."/>
        </authorList>
    </citation>
    <scope>NUCLEOTIDE SEQUENCE</scope>
</reference>
<evidence type="ECO:0000313" key="19">
    <source>
        <dbReference type="RefSeq" id="WP_028312173.1"/>
    </source>
</evidence>
<dbReference type="Pfam" id="PF07715">
    <property type="entry name" value="Plug"/>
    <property type="match status" value="1"/>
</dbReference>
<evidence type="ECO:0000256" key="14">
    <source>
        <dbReference type="RuleBase" id="RU003357"/>
    </source>
</evidence>
<dbReference type="SUPFAM" id="SSF56935">
    <property type="entry name" value="Porins"/>
    <property type="match status" value="1"/>
</dbReference>
<evidence type="ECO:0000256" key="2">
    <source>
        <dbReference type="ARBA" id="ARBA00009810"/>
    </source>
</evidence>
<keyword evidence="18" id="KW-1185">Reference proteome</keyword>
<dbReference type="Gene3D" id="2.170.130.10">
    <property type="entry name" value="TonB-dependent receptor, plug domain"/>
    <property type="match status" value="1"/>
</dbReference>
<evidence type="ECO:0000256" key="12">
    <source>
        <dbReference type="ARBA" id="ARBA00023237"/>
    </source>
</evidence>
<evidence type="ECO:0000256" key="11">
    <source>
        <dbReference type="ARBA" id="ARBA00023170"/>
    </source>
</evidence>
<keyword evidence="6 13" id="KW-0812">Transmembrane</keyword>
<reference evidence="19" key="1">
    <citation type="journal article" date="2022" name="Front. Microbiol.">
        <title>The Ton Motor.</title>
        <authorList>
            <person name="Ratliff A.C."/>
            <person name="Buchanan S.K."/>
            <person name="Celia H."/>
        </authorList>
    </citation>
    <scope>NUCLEOTIDE SEQUENCE</scope>
</reference>
<dbReference type="GO" id="GO:0006826">
    <property type="term" value="P:iron ion transport"/>
    <property type="evidence" value="ECO:0007669"/>
    <property type="project" value="UniProtKB-KW"/>
</dbReference>
<keyword evidence="3 13" id="KW-0813">Transport</keyword>
<keyword evidence="12 13" id="KW-0998">Cell outer membrane</keyword>
<sequence length="699" mass="73991">MPTCPARLAPLALTLAAVVPTGAGAESATTAPGGPGASTTLERREFRIHYDNGVGTSNAASEGAVTGALIESRPLLRTGELLEFVPGVVVTQHSGDGKANQYFLRGFNLDHGTDFATWVDGMPVNSPTHAHGQGYTDLGFVIPELVRRIDYRKGPYAADDGDFASAGSARLALRDTLPARLAQITAGSYGYRRALLAGSTDLDAEGAAGSLLAALDHSRADGPWRVPENLARTSALLRWSRHLGGADTSLTAMHSQAGWTATDQIPARAVAAGLDRYASLDPSDGGRSARASLSFNHRQALDDGDWSASLYAVRSKLNLYSNFTYWLDSPADGDQFEQAERRTTVGGSLARSVDGTLLGLPATHRLGVQARFDRLAPVGLYTTVARTRTGTTQESEVKQSLVGIFGETTLRLAPWLRAIGGLRVDRADADVTSSLAANSGGSAATLASPKLSFVAGPWAATEVFLNAGTGFHGNDARGTVARVSPREGTAAGAVPALVRSKGAELGLRTEAIDELRLSAALWRLDLASELVFVGDAGDTEPTHASTRHGVELSANWRPLPGLIVDADLALSRARYVGEGVAAGADRIPGAIGKAGSLGIGGENGPFSGQLQWRWFGPRPLVEDGSQRSASTVLAQARLGWRARPDLRLTLDVFNLFDRRASDIDYFYESRLPGETAAVADRHFHPVEPRSARLTLAWMF</sequence>
<evidence type="ECO:0000256" key="3">
    <source>
        <dbReference type="ARBA" id="ARBA00022448"/>
    </source>
</evidence>
<dbReference type="InterPro" id="IPR012910">
    <property type="entry name" value="Plug_dom"/>
</dbReference>
<evidence type="ECO:0000259" key="16">
    <source>
        <dbReference type="Pfam" id="PF00593"/>
    </source>
</evidence>
<organism evidence="18 19">
    <name type="scientific">Derxia gummosa DSM 723</name>
    <dbReference type="NCBI Taxonomy" id="1121388"/>
    <lineage>
        <taxon>Bacteria</taxon>
        <taxon>Pseudomonadati</taxon>
        <taxon>Pseudomonadota</taxon>
        <taxon>Betaproteobacteria</taxon>
        <taxon>Burkholderiales</taxon>
        <taxon>Alcaligenaceae</taxon>
        <taxon>Derxia</taxon>
    </lineage>
</organism>
<evidence type="ECO:0000256" key="13">
    <source>
        <dbReference type="PROSITE-ProRule" id="PRU01360"/>
    </source>
</evidence>
<protein>
    <submittedName>
        <fullName evidence="19">TonB-dependent receptor</fullName>
    </submittedName>
</protein>
<evidence type="ECO:0000256" key="9">
    <source>
        <dbReference type="ARBA" id="ARBA00023077"/>
    </source>
</evidence>
<dbReference type="AlphaFoldDB" id="A0A8B6X6C9"/>
<dbReference type="RefSeq" id="WP_028312173.1">
    <property type="nucleotide sequence ID" value="NZ_AXWS01000015.1"/>
</dbReference>
<keyword evidence="10 13" id="KW-0472">Membrane</keyword>
<dbReference type="InterPro" id="IPR039426">
    <property type="entry name" value="TonB-dep_rcpt-like"/>
</dbReference>
<dbReference type="Gene3D" id="2.40.170.20">
    <property type="entry name" value="TonB-dependent receptor, beta-barrel domain"/>
    <property type="match status" value="1"/>
</dbReference>
<evidence type="ECO:0000256" key="15">
    <source>
        <dbReference type="SAM" id="SignalP"/>
    </source>
</evidence>
<keyword evidence="4 13" id="KW-1134">Transmembrane beta strand</keyword>
<evidence type="ECO:0000256" key="6">
    <source>
        <dbReference type="ARBA" id="ARBA00022692"/>
    </source>
</evidence>
<accession>A0A8B6X6C9</accession>
<evidence type="ECO:0000256" key="5">
    <source>
        <dbReference type="ARBA" id="ARBA00022496"/>
    </source>
</evidence>
<proteinExistence type="inferred from homology"/>
<evidence type="ECO:0000259" key="17">
    <source>
        <dbReference type="Pfam" id="PF07715"/>
    </source>
</evidence>
<dbReference type="GO" id="GO:0009279">
    <property type="term" value="C:cell outer membrane"/>
    <property type="evidence" value="ECO:0007669"/>
    <property type="project" value="UniProtKB-SubCell"/>
</dbReference>